<proteinExistence type="predicted"/>
<keyword evidence="2" id="KW-1185">Reference proteome</keyword>
<name>A0ABR4GDT6_9EURO</name>
<evidence type="ECO:0000313" key="1">
    <source>
        <dbReference type="EMBL" id="KAL2797215.1"/>
    </source>
</evidence>
<dbReference type="EMBL" id="JBFTWV010000020">
    <property type="protein sequence ID" value="KAL2797215.1"/>
    <property type="molecule type" value="Genomic_DNA"/>
</dbReference>
<organism evidence="1 2">
    <name type="scientific">Aspergillus keveii</name>
    <dbReference type="NCBI Taxonomy" id="714993"/>
    <lineage>
        <taxon>Eukaryota</taxon>
        <taxon>Fungi</taxon>
        <taxon>Dikarya</taxon>
        <taxon>Ascomycota</taxon>
        <taxon>Pezizomycotina</taxon>
        <taxon>Eurotiomycetes</taxon>
        <taxon>Eurotiomycetidae</taxon>
        <taxon>Eurotiales</taxon>
        <taxon>Aspergillaceae</taxon>
        <taxon>Aspergillus</taxon>
        <taxon>Aspergillus subgen. Nidulantes</taxon>
    </lineage>
</organism>
<dbReference type="Proteomes" id="UP001610563">
    <property type="component" value="Unassembled WGS sequence"/>
</dbReference>
<protein>
    <submittedName>
        <fullName evidence="1">Uncharacterized protein</fullName>
    </submittedName>
</protein>
<gene>
    <name evidence="1" type="ORF">BJX66DRAFT_107228</name>
</gene>
<reference evidence="1 2" key="1">
    <citation type="submission" date="2024-07" db="EMBL/GenBank/DDBJ databases">
        <title>Section-level genome sequencing and comparative genomics of Aspergillus sections Usti and Cavernicolus.</title>
        <authorList>
            <consortium name="Lawrence Berkeley National Laboratory"/>
            <person name="Nybo J.L."/>
            <person name="Vesth T.C."/>
            <person name="Theobald S."/>
            <person name="Frisvad J.C."/>
            <person name="Larsen T.O."/>
            <person name="Kjaerboelling I."/>
            <person name="Rothschild-Mancinelli K."/>
            <person name="Lyhne E.K."/>
            <person name="Kogle M.E."/>
            <person name="Barry K."/>
            <person name="Clum A."/>
            <person name="Na H."/>
            <person name="Ledsgaard L."/>
            <person name="Lin J."/>
            <person name="Lipzen A."/>
            <person name="Kuo A."/>
            <person name="Riley R."/>
            <person name="Mondo S."/>
            <person name="Labutti K."/>
            <person name="Haridas S."/>
            <person name="Pangalinan J."/>
            <person name="Salamov A.A."/>
            <person name="Simmons B.A."/>
            <person name="Magnuson J.K."/>
            <person name="Chen J."/>
            <person name="Drula E."/>
            <person name="Henrissat B."/>
            <person name="Wiebenga A."/>
            <person name="Lubbers R.J."/>
            <person name="Gomes A.C."/>
            <person name="Makela M.R."/>
            <person name="Stajich J."/>
            <person name="Grigoriev I.V."/>
            <person name="Mortensen U.H."/>
            <person name="De Vries R.P."/>
            <person name="Baker S.E."/>
            <person name="Andersen M.R."/>
        </authorList>
    </citation>
    <scope>NUCLEOTIDE SEQUENCE [LARGE SCALE GENOMIC DNA]</scope>
    <source>
        <strain evidence="1 2">CBS 209.92</strain>
    </source>
</reference>
<comment type="caution">
    <text evidence="1">The sequence shown here is derived from an EMBL/GenBank/DDBJ whole genome shotgun (WGS) entry which is preliminary data.</text>
</comment>
<evidence type="ECO:0000313" key="2">
    <source>
        <dbReference type="Proteomes" id="UP001610563"/>
    </source>
</evidence>
<sequence length="110" mass="12024">MFADIARDGLAHELVVLLVQSLHARAGPRVGDVWGVRIYTLSIVFIPATDIQDGLHCNVTFSKPEMSLVMDRLLRLASPSLCEIGNEWGLGEARYTPWPSNGACEPCAES</sequence>
<accession>A0ABR4GDT6</accession>